<name>A0ABW3UPW9_9BACL</name>
<comment type="caution">
    <text evidence="2">The sequence shown here is derived from an EMBL/GenBank/DDBJ whole genome shotgun (WGS) entry which is preliminary data.</text>
</comment>
<evidence type="ECO:0000313" key="3">
    <source>
        <dbReference type="Proteomes" id="UP001597180"/>
    </source>
</evidence>
<sequence length="179" mass="20988">MNMHDKPEAASVTAHPNGLYELVDRLKLEHAELMQVLLKMKEQSIQAEQEADKGKARGTLVHLRLWAMAFQEELDRHSKWEEEVLYPFLNVYFHKQNKPTIVPSLWMLEKDHERAMDHLSSFFRAVHALKPDSDAMQIKRAGAYLTQACRILIDHLEKEEEFVFPLTERVLTDIDYLFS</sequence>
<dbReference type="Gene3D" id="1.20.120.520">
    <property type="entry name" value="nmb1532 protein domain like"/>
    <property type="match status" value="1"/>
</dbReference>
<keyword evidence="3" id="KW-1185">Reference proteome</keyword>
<evidence type="ECO:0000313" key="2">
    <source>
        <dbReference type="EMBL" id="MFD1221951.1"/>
    </source>
</evidence>
<feature type="domain" description="Hemerythrin-like" evidence="1">
    <location>
        <begin position="22"/>
        <end position="166"/>
    </location>
</feature>
<protein>
    <submittedName>
        <fullName evidence="2">Hemerythrin domain-containing protein</fullName>
    </submittedName>
</protein>
<accession>A0ABW3UPW9</accession>
<reference evidence="3" key="1">
    <citation type="journal article" date="2019" name="Int. J. Syst. Evol. Microbiol.">
        <title>The Global Catalogue of Microorganisms (GCM) 10K type strain sequencing project: providing services to taxonomists for standard genome sequencing and annotation.</title>
        <authorList>
            <consortium name="The Broad Institute Genomics Platform"/>
            <consortium name="The Broad Institute Genome Sequencing Center for Infectious Disease"/>
            <person name="Wu L."/>
            <person name="Ma J."/>
        </authorList>
    </citation>
    <scope>NUCLEOTIDE SEQUENCE [LARGE SCALE GENOMIC DNA]</scope>
    <source>
        <strain evidence="3">CCUG 53270</strain>
    </source>
</reference>
<organism evidence="2 3">
    <name type="scientific">Paenibacillus vulneris</name>
    <dbReference type="NCBI Taxonomy" id="1133364"/>
    <lineage>
        <taxon>Bacteria</taxon>
        <taxon>Bacillati</taxon>
        <taxon>Bacillota</taxon>
        <taxon>Bacilli</taxon>
        <taxon>Bacillales</taxon>
        <taxon>Paenibacillaceae</taxon>
        <taxon>Paenibacillus</taxon>
    </lineage>
</organism>
<dbReference type="Proteomes" id="UP001597180">
    <property type="component" value="Unassembled WGS sequence"/>
</dbReference>
<evidence type="ECO:0000259" key="1">
    <source>
        <dbReference type="Pfam" id="PF01814"/>
    </source>
</evidence>
<gene>
    <name evidence="2" type="ORF">ACFQ4B_17665</name>
</gene>
<dbReference type="InterPro" id="IPR012312">
    <property type="entry name" value="Hemerythrin-like"/>
</dbReference>
<dbReference type="Pfam" id="PF01814">
    <property type="entry name" value="Hemerythrin"/>
    <property type="match status" value="1"/>
</dbReference>
<proteinExistence type="predicted"/>
<dbReference type="RefSeq" id="WP_192703694.1">
    <property type="nucleotide sequence ID" value="NZ_BAABJG010000003.1"/>
</dbReference>
<dbReference type="EMBL" id="JBHTLU010000019">
    <property type="protein sequence ID" value="MFD1221951.1"/>
    <property type="molecule type" value="Genomic_DNA"/>
</dbReference>